<feature type="compositionally biased region" description="Polar residues" evidence="2">
    <location>
        <begin position="258"/>
        <end position="267"/>
    </location>
</feature>
<dbReference type="GO" id="GO:0003729">
    <property type="term" value="F:mRNA binding"/>
    <property type="evidence" value="ECO:0007669"/>
    <property type="project" value="InterPro"/>
</dbReference>
<feature type="compositionally biased region" description="Basic and acidic residues" evidence="2">
    <location>
        <begin position="479"/>
        <end position="488"/>
    </location>
</feature>
<feature type="compositionally biased region" description="Polar residues" evidence="2">
    <location>
        <begin position="390"/>
        <end position="399"/>
    </location>
</feature>
<feature type="region of interest" description="Disordered" evidence="2">
    <location>
        <begin position="68"/>
        <end position="628"/>
    </location>
</feature>
<feature type="compositionally biased region" description="Gly residues" evidence="2">
    <location>
        <begin position="576"/>
        <end position="585"/>
    </location>
</feature>
<dbReference type="Gene3D" id="2.60.120.590">
    <property type="entry name" value="Alpha-ketoglutarate-dependent dioxygenase AlkB-like"/>
    <property type="match status" value="1"/>
</dbReference>
<feature type="region of interest" description="Disordered" evidence="2">
    <location>
        <begin position="1"/>
        <end position="39"/>
    </location>
</feature>
<dbReference type="Pfam" id="PF13532">
    <property type="entry name" value="2OG-FeII_Oxy_2"/>
    <property type="match status" value="1"/>
</dbReference>
<feature type="compositionally biased region" description="Basic and acidic residues" evidence="2">
    <location>
        <begin position="68"/>
        <end position="85"/>
    </location>
</feature>
<evidence type="ECO:0000256" key="1">
    <source>
        <dbReference type="ARBA" id="ARBA00007879"/>
    </source>
</evidence>
<comment type="caution">
    <text evidence="4">The sequence shown here is derived from an EMBL/GenBank/DDBJ whole genome shotgun (WGS) entry which is preliminary data.</text>
</comment>
<feature type="compositionally biased region" description="Basic and acidic residues" evidence="2">
    <location>
        <begin position="933"/>
        <end position="949"/>
    </location>
</feature>
<dbReference type="InterPro" id="IPR027450">
    <property type="entry name" value="AlkB-like"/>
</dbReference>
<proteinExistence type="inferred from homology"/>
<evidence type="ECO:0000313" key="5">
    <source>
        <dbReference type="Proteomes" id="UP001438707"/>
    </source>
</evidence>
<dbReference type="InterPro" id="IPR044842">
    <property type="entry name" value="ALKBH9B/ALKBH10B-like"/>
</dbReference>
<comment type="similarity">
    <text evidence="1">Belongs to the alkB family.</text>
</comment>
<protein>
    <recommendedName>
        <fullName evidence="3">Fe2OG dioxygenase domain-containing protein</fullName>
    </recommendedName>
</protein>
<dbReference type="GO" id="GO:0006402">
    <property type="term" value="P:mRNA catabolic process"/>
    <property type="evidence" value="ECO:0007669"/>
    <property type="project" value="InterPro"/>
</dbReference>
<feature type="compositionally biased region" description="Basic and acidic residues" evidence="2">
    <location>
        <begin position="305"/>
        <end position="332"/>
    </location>
</feature>
<sequence>MELAGGQQVDPRQPVSAASLPENIKQRGQSKYQRAKEQLAREARAINNELEQLQQRIEEREQALLANKEKQAALDDEHKQHEARLFKQLNVHGPSLPAASSDNSEYDTAEENAGQERQQNGHAQSVEEASSEADNLALPPGLSMGGPSMHNLPDEVIGFESDEEPMAASEQQGPATHELQMGAAAGSQFQGDRMLAQTAASGHNNRALEHRPGASARQPSQPSQSTWTNGNAAGRDDGWAQASPEKGAAWGVGGPETNGAQQTSAAEQSERPVRRGPPGFTPGQTFSPDQKRRPPGFTRALTEATSERSRGAKIDLRDRLNRGQDFKTDRGMENGITQPQEATNPFQLRTPQQEVPTHPMLPSKQEVLSAEPQSRGRALRPDMPVYSGPRTRQSVTPDYSTPPASMPPSAARPAFSPEFSLGMPAAPYPRSPLENGHGGGNGRPGEQMAAHAAQGSLGRPMETLRAPGQFTDRTPSSDARGRSQDRRPPSLPRVRPVSSAASSQQEDGGSQAGFVPLDSLQRPAKWADDGEDEGSPFIPHPPIFPSSASGSSSLQNGHAQPASPVKDWSEQFPGLTLGGHSGAAGGRQANGHAPPPPDLAAAQDFPSLAAAPAAARGGTPRAASPASALTPATKASAWSNGGGAAISRNLLAQQSYVSLGTPAAATAPKTSKPEVEAVELQRNLRVAGDDADDKARKRQCRSKVDFELWEKVRGRDTNTVSGLELHTSVLSPLEQVRMVETIERWVASGKRGELQGRTFSAPRRSMPGKGRITCQFGCCYNYAVDQQGRKPGIIAEEIVEAMPPELEALSDRLVRWGIVPKAIRPNSAIINVYEPGDCIPPHIDHHDFVRPFVTLSLLSEQPIMFGQRLIPLSPGNFGGSDYYVRLPQGSCLVLKGNGADVAMHCVPPVNQRRMSITLRRMADIHSQNVQREISARQEKLSREHDSHRW</sequence>
<dbReference type="InterPro" id="IPR005123">
    <property type="entry name" value="Oxoglu/Fe-dep_dioxygenase_dom"/>
</dbReference>
<dbReference type="InterPro" id="IPR037151">
    <property type="entry name" value="AlkB-like_sf"/>
</dbReference>
<feature type="domain" description="Fe2OG dioxygenase" evidence="3">
    <location>
        <begin position="824"/>
        <end position="922"/>
    </location>
</feature>
<evidence type="ECO:0000259" key="3">
    <source>
        <dbReference type="PROSITE" id="PS51471"/>
    </source>
</evidence>
<feature type="compositionally biased region" description="Low complexity" evidence="2">
    <location>
        <begin position="599"/>
        <end position="628"/>
    </location>
</feature>
<dbReference type="GO" id="GO:0032451">
    <property type="term" value="F:demethylase activity"/>
    <property type="evidence" value="ECO:0007669"/>
    <property type="project" value="InterPro"/>
</dbReference>
<evidence type="ECO:0000256" key="2">
    <source>
        <dbReference type="SAM" id="MobiDB-lite"/>
    </source>
</evidence>
<feature type="region of interest" description="Disordered" evidence="2">
    <location>
        <begin position="929"/>
        <end position="949"/>
    </location>
</feature>
<dbReference type="PANTHER" id="PTHR31447:SF23">
    <property type="entry name" value="2-OXOGLUTARATE AND FE(II)-DEPENDENT OXYGENASE SUPERFAMILY PROTEIN"/>
    <property type="match status" value="1"/>
</dbReference>
<organism evidence="4 5">
    <name type="scientific">Apatococcus lobatus</name>
    <dbReference type="NCBI Taxonomy" id="904363"/>
    <lineage>
        <taxon>Eukaryota</taxon>
        <taxon>Viridiplantae</taxon>
        <taxon>Chlorophyta</taxon>
        <taxon>core chlorophytes</taxon>
        <taxon>Trebouxiophyceae</taxon>
        <taxon>Chlorellales</taxon>
        <taxon>Chlorellaceae</taxon>
        <taxon>Apatococcus</taxon>
    </lineage>
</organism>
<dbReference type="Proteomes" id="UP001438707">
    <property type="component" value="Unassembled WGS sequence"/>
</dbReference>
<accession>A0AAW1R344</accession>
<dbReference type="EMBL" id="JALJOS010000017">
    <property type="protein sequence ID" value="KAK9827935.1"/>
    <property type="molecule type" value="Genomic_DNA"/>
</dbReference>
<dbReference type="PROSITE" id="PS51471">
    <property type="entry name" value="FE2OG_OXY"/>
    <property type="match status" value="1"/>
</dbReference>
<reference evidence="4 5" key="1">
    <citation type="journal article" date="2024" name="Nat. Commun.">
        <title>Phylogenomics reveals the evolutionary origins of lichenization in chlorophyte algae.</title>
        <authorList>
            <person name="Puginier C."/>
            <person name="Libourel C."/>
            <person name="Otte J."/>
            <person name="Skaloud P."/>
            <person name="Haon M."/>
            <person name="Grisel S."/>
            <person name="Petersen M."/>
            <person name="Berrin J.G."/>
            <person name="Delaux P.M."/>
            <person name="Dal Grande F."/>
            <person name="Keller J."/>
        </authorList>
    </citation>
    <scope>NUCLEOTIDE SEQUENCE [LARGE SCALE GENOMIC DNA]</scope>
    <source>
        <strain evidence="4 5">SAG 2145</strain>
    </source>
</reference>
<dbReference type="PANTHER" id="PTHR31447">
    <property type="entry name" value="HYDROXYPROLINE-RICH GLYCOPROTEIN FAMILY PROTEIN-RELATED"/>
    <property type="match status" value="1"/>
</dbReference>
<evidence type="ECO:0000313" key="4">
    <source>
        <dbReference type="EMBL" id="KAK9827935.1"/>
    </source>
</evidence>
<feature type="compositionally biased region" description="Low complexity" evidence="2">
    <location>
        <begin position="401"/>
        <end position="417"/>
    </location>
</feature>
<dbReference type="SUPFAM" id="SSF51197">
    <property type="entry name" value="Clavaminate synthase-like"/>
    <property type="match status" value="1"/>
</dbReference>
<keyword evidence="5" id="KW-1185">Reference proteome</keyword>
<dbReference type="AlphaFoldDB" id="A0AAW1R344"/>
<gene>
    <name evidence="4" type="ORF">WJX74_010150</name>
</gene>
<name>A0AAW1R344_9CHLO</name>
<feature type="compositionally biased region" description="Polar residues" evidence="2">
    <location>
        <begin position="335"/>
        <end position="355"/>
    </location>
</feature>